<dbReference type="Proteomes" id="UP000234254">
    <property type="component" value="Unassembled WGS sequence"/>
</dbReference>
<dbReference type="Pfam" id="PF04083">
    <property type="entry name" value="Abhydro_lipase"/>
    <property type="match status" value="1"/>
</dbReference>
<sequence length="591" mass="67013">MTTELKHQKQPPGDRSSDFELREINNTTDIEEKETTCNVTDSLLGHQTPHTASSTEAPHPLFPPLPSYGPPSLTANIQYMLVRCVSFFLSLAFLGAVVAGALVQGVTGILASLRLRASGQDPSVRRIFHVEEQERQRERDKAHRRWKRRQGKNEVDEEAPDECPPLEGGQDPVVCDVAYYARRVGLDIETFKVQTEDNFILTLWHVYNPQEYTPLSAQARRYRGPEVFADRKDPASHPASNRKYPVLLIHGLLQSAGAYCVNDDDSLAFYLAKSGYDVWLGNNRCALRPEHTTLSPSDPRMWSWNLQQMGTLDVSALISRVLYETGFDKLGLVCHSQGTAQTLVALARDQRPDLGERISVFCALAPAAYAGPLVERAYFRFMRVISPSIFYAIFGIHSFIPFMITMHDCLPGSIYGTMGYYVFSFLFNWSDTRWDRGLRDRMFQFAPVYVSTETMRWWLGRECFATQKCILSTHEVSLAEMEEDHRVERGVADADSRSDTAWFGPQAPPMALWIAGSDDLVDGRRLLRRLRNGREPHVNLVHAKVIEEYEHLDVLWAMDAVDQVGQEIRQVLWSTIPETARDVCRVPAGVR</sequence>
<organism evidence="4 5">
    <name type="scientific">Aspergillus campestris (strain IBT 28561)</name>
    <dbReference type="NCBI Taxonomy" id="1392248"/>
    <lineage>
        <taxon>Eukaryota</taxon>
        <taxon>Fungi</taxon>
        <taxon>Dikarya</taxon>
        <taxon>Ascomycota</taxon>
        <taxon>Pezizomycotina</taxon>
        <taxon>Eurotiomycetes</taxon>
        <taxon>Eurotiomycetidae</taxon>
        <taxon>Eurotiales</taxon>
        <taxon>Aspergillaceae</taxon>
        <taxon>Aspergillus</taxon>
        <taxon>Aspergillus subgen. Circumdati</taxon>
    </lineage>
</organism>
<dbReference type="VEuPathDB" id="FungiDB:P168DRAFT_287696"/>
<keyword evidence="5" id="KW-1185">Reference proteome</keyword>
<dbReference type="PANTHER" id="PTHR11005">
    <property type="entry name" value="LYSOSOMAL ACID LIPASE-RELATED"/>
    <property type="match status" value="1"/>
</dbReference>
<keyword evidence="2" id="KW-0472">Membrane</keyword>
<dbReference type="GeneID" id="36544156"/>
<name>A0A2I1DBE5_ASPC2</name>
<keyword evidence="2" id="KW-1133">Transmembrane helix</keyword>
<evidence type="ECO:0000256" key="2">
    <source>
        <dbReference type="SAM" id="Phobius"/>
    </source>
</evidence>
<accession>A0A2I1DBE5</accession>
<dbReference type="Gene3D" id="3.40.50.1820">
    <property type="entry name" value="alpha/beta hydrolase"/>
    <property type="match status" value="1"/>
</dbReference>
<comment type="caution">
    <text evidence="4">The sequence shown here is derived from an EMBL/GenBank/DDBJ whole genome shotgun (WGS) entry which is preliminary data.</text>
</comment>
<feature type="domain" description="Partial AB-hydrolase lipase" evidence="3">
    <location>
        <begin position="177"/>
        <end position="262"/>
    </location>
</feature>
<proteinExistence type="predicted"/>
<evidence type="ECO:0000313" key="4">
    <source>
        <dbReference type="EMBL" id="PKY07208.1"/>
    </source>
</evidence>
<dbReference type="InterPro" id="IPR029058">
    <property type="entry name" value="AB_hydrolase_fold"/>
</dbReference>
<dbReference type="OrthoDB" id="6130531at2759"/>
<feature type="region of interest" description="Disordered" evidence="1">
    <location>
        <begin position="133"/>
        <end position="167"/>
    </location>
</feature>
<feature type="transmembrane region" description="Helical" evidence="2">
    <location>
        <begin position="87"/>
        <end position="113"/>
    </location>
</feature>
<dbReference type="EMBL" id="MSFM01000002">
    <property type="protein sequence ID" value="PKY07208.1"/>
    <property type="molecule type" value="Genomic_DNA"/>
</dbReference>
<reference evidence="4" key="1">
    <citation type="submission" date="2016-12" db="EMBL/GenBank/DDBJ databases">
        <title>The genomes of Aspergillus section Nigri reveals drivers in fungal speciation.</title>
        <authorList>
            <consortium name="DOE Joint Genome Institute"/>
            <person name="Vesth T.C."/>
            <person name="Nybo J."/>
            <person name="Theobald S."/>
            <person name="Brandl J."/>
            <person name="Frisvad J.C."/>
            <person name="Nielsen K.F."/>
            <person name="Lyhne E.K."/>
            <person name="Kogle M.E."/>
            <person name="Kuo A."/>
            <person name="Riley R."/>
            <person name="Clum A."/>
            <person name="Nolan M."/>
            <person name="Lipzen A."/>
            <person name="Salamov A."/>
            <person name="Henrissat B."/>
            <person name="Wiebenga A."/>
            <person name="De vries R.P."/>
            <person name="Grigoriev I.V."/>
            <person name="Mortensen U.H."/>
            <person name="Andersen M.R."/>
            <person name="Baker S.E."/>
        </authorList>
    </citation>
    <scope>NUCLEOTIDE SEQUENCE</scope>
    <source>
        <strain evidence="4">IBT 28561</strain>
    </source>
</reference>
<feature type="transmembrane region" description="Helical" evidence="2">
    <location>
        <begin position="384"/>
        <end position="404"/>
    </location>
</feature>
<gene>
    <name evidence="4" type="ORF">P168DRAFT_287696</name>
</gene>
<feature type="transmembrane region" description="Helical" evidence="2">
    <location>
        <begin position="410"/>
        <end position="429"/>
    </location>
</feature>
<dbReference type="RefSeq" id="XP_024695802.1">
    <property type="nucleotide sequence ID" value="XM_024836632.1"/>
</dbReference>
<evidence type="ECO:0000256" key="1">
    <source>
        <dbReference type="SAM" id="MobiDB-lite"/>
    </source>
</evidence>
<dbReference type="FunFam" id="3.40.50.1820:FF:000193">
    <property type="entry name" value="Ab-hydrolase associated lipase"/>
    <property type="match status" value="1"/>
</dbReference>
<dbReference type="SUPFAM" id="SSF53474">
    <property type="entry name" value="alpha/beta-Hydrolases"/>
    <property type="match status" value="1"/>
</dbReference>
<keyword evidence="2" id="KW-0812">Transmembrane</keyword>
<dbReference type="InterPro" id="IPR006693">
    <property type="entry name" value="AB_hydrolase_lipase"/>
</dbReference>
<evidence type="ECO:0000313" key="5">
    <source>
        <dbReference type="Proteomes" id="UP000234254"/>
    </source>
</evidence>
<protein>
    <submittedName>
        <fullName evidence="4">Lipase</fullName>
    </submittedName>
</protein>
<dbReference type="GO" id="GO:0006629">
    <property type="term" value="P:lipid metabolic process"/>
    <property type="evidence" value="ECO:0007669"/>
    <property type="project" value="InterPro"/>
</dbReference>
<evidence type="ECO:0000259" key="3">
    <source>
        <dbReference type="Pfam" id="PF04083"/>
    </source>
</evidence>
<dbReference type="AlphaFoldDB" id="A0A2I1DBE5"/>